<organism evidence="5 6">
    <name type="scientific">Golovinomyces cichoracearum</name>
    <dbReference type="NCBI Taxonomy" id="62708"/>
    <lineage>
        <taxon>Eukaryota</taxon>
        <taxon>Fungi</taxon>
        <taxon>Dikarya</taxon>
        <taxon>Ascomycota</taxon>
        <taxon>Pezizomycotina</taxon>
        <taxon>Leotiomycetes</taxon>
        <taxon>Erysiphales</taxon>
        <taxon>Erysiphaceae</taxon>
        <taxon>Golovinomyces</taxon>
    </lineage>
</organism>
<protein>
    <submittedName>
        <fullName evidence="5">Uncharacterized protein</fullName>
    </submittedName>
</protein>
<dbReference type="InterPro" id="IPR016191">
    <property type="entry name" value="Ribonuclease/ribotoxin"/>
</dbReference>
<sequence length="315" mass="36366">MSSLVWVIILLSFLLDKSSSQMLQGERVGHKRPAADMEGPTNPPPSLKRIQRDTPGSVYCSGNKIFERKFISLNLALACHEAKAKLFLKNLKGSKTQQDSSKALVKYHNSEEGYYIWETVLETSPQEYQNEILETTYKLLFYQEKLDPARCFPKSVIEFNRYTQLSCDLKGIRPRKALIDRLSPYALFLCKEDVFNAKQIESAVQDAHQRLQAKYASNEEILQNLPLPFKDQLFLVEKDLWVYPLLPGGLTYTYGMDKGDYRIVITRHGSLAGVVYERSMEERQSDQKLDSAIQFIPCERRLTRHNRRIKMALMV</sequence>
<dbReference type="AlphaFoldDB" id="A0A420IIQ4"/>
<evidence type="ECO:0000256" key="3">
    <source>
        <dbReference type="SAM" id="MobiDB-lite"/>
    </source>
</evidence>
<feature type="chain" id="PRO_5019446328" evidence="4">
    <location>
        <begin position="21"/>
        <end position="315"/>
    </location>
</feature>
<evidence type="ECO:0000256" key="4">
    <source>
        <dbReference type="SAM" id="SignalP"/>
    </source>
</evidence>
<dbReference type="GO" id="GO:0004540">
    <property type="term" value="F:RNA nuclease activity"/>
    <property type="evidence" value="ECO:0007669"/>
    <property type="project" value="InterPro"/>
</dbReference>
<dbReference type="SUPFAM" id="SSF53933">
    <property type="entry name" value="Microbial ribonucleases"/>
    <property type="match status" value="1"/>
</dbReference>
<keyword evidence="4" id="KW-0732">Signal</keyword>
<feature type="region of interest" description="Disordered" evidence="3">
    <location>
        <begin position="25"/>
        <end position="53"/>
    </location>
</feature>
<dbReference type="EMBL" id="MCBQ01008971">
    <property type="protein sequence ID" value="RKF74429.1"/>
    <property type="molecule type" value="Genomic_DNA"/>
</dbReference>
<name>A0A420IIQ4_9PEZI</name>
<evidence type="ECO:0000313" key="6">
    <source>
        <dbReference type="Proteomes" id="UP000283383"/>
    </source>
</evidence>
<evidence type="ECO:0000313" key="5">
    <source>
        <dbReference type="EMBL" id="RKF74429.1"/>
    </source>
</evidence>
<dbReference type="GO" id="GO:0016787">
    <property type="term" value="F:hydrolase activity"/>
    <property type="evidence" value="ECO:0007669"/>
    <property type="project" value="UniProtKB-KW"/>
</dbReference>
<proteinExistence type="predicted"/>
<keyword evidence="2" id="KW-0378">Hydrolase</keyword>
<feature type="signal peptide" evidence="4">
    <location>
        <begin position="1"/>
        <end position="20"/>
    </location>
</feature>
<accession>A0A420IIQ4</accession>
<dbReference type="Gene3D" id="3.10.450.30">
    <property type="entry name" value="Microbial ribonucleases"/>
    <property type="match status" value="1"/>
</dbReference>
<gene>
    <name evidence="5" type="ORF">GcM3_089012</name>
</gene>
<reference evidence="5 6" key="1">
    <citation type="journal article" date="2018" name="BMC Genomics">
        <title>Comparative genome analyses reveal sequence features reflecting distinct modes of host-adaptation between dicot and monocot powdery mildew.</title>
        <authorList>
            <person name="Wu Y."/>
            <person name="Ma X."/>
            <person name="Pan Z."/>
            <person name="Kale S.D."/>
            <person name="Song Y."/>
            <person name="King H."/>
            <person name="Zhang Q."/>
            <person name="Presley C."/>
            <person name="Deng X."/>
            <person name="Wei C.I."/>
            <person name="Xiao S."/>
        </authorList>
    </citation>
    <scope>NUCLEOTIDE SEQUENCE [LARGE SCALE GENOMIC DNA]</scope>
    <source>
        <strain evidence="5">UMSG3</strain>
    </source>
</reference>
<dbReference type="GO" id="GO:0003723">
    <property type="term" value="F:RNA binding"/>
    <property type="evidence" value="ECO:0007669"/>
    <property type="project" value="InterPro"/>
</dbReference>
<keyword evidence="1" id="KW-0540">Nuclease</keyword>
<evidence type="ECO:0000256" key="1">
    <source>
        <dbReference type="ARBA" id="ARBA00022722"/>
    </source>
</evidence>
<dbReference type="Proteomes" id="UP000283383">
    <property type="component" value="Unassembled WGS sequence"/>
</dbReference>
<keyword evidence="6" id="KW-1185">Reference proteome</keyword>
<comment type="caution">
    <text evidence="5">The sequence shown here is derived from an EMBL/GenBank/DDBJ whole genome shotgun (WGS) entry which is preliminary data.</text>
</comment>
<evidence type="ECO:0000256" key="2">
    <source>
        <dbReference type="ARBA" id="ARBA00022801"/>
    </source>
</evidence>